<protein>
    <submittedName>
        <fullName evidence="1">Uncharacterized protein</fullName>
    </submittedName>
</protein>
<reference evidence="1 2" key="1">
    <citation type="submission" date="2014-09" db="EMBL/GenBank/DDBJ databases">
        <title>Vibrio maritimus JCM 19240. (C210) whole genome shotgun sequence.</title>
        <authorList>
            <person name="Sawabe T."/>
            <person name="Meirelles P."/>
            <person name="Nakanishi M."/>
            <person name="Sayaka M."/>
            <person name="Hattori M."/>
            <person name="Ohkuma M."/>
        </authorList>
    </citation>
    <scope>NUCLEOTIDE SEQUENCE [LARGE SCALE GENOMIC DNA]</scope>
    <source>
        <strain evidence="1 2">JCM 19240</strain>
    </source>
</reference>
<organism evidence="1 2">
    <name type="scientific">Vibrio maritimus</name>
    <dbReference type="NCBI Taxonomy" id="990268"/>
    <lineage>
        <taxon>Bacteria</taxon>
        <taxon>Pseudomonadati</taxon>
        <taxon>Pseudomonadota</taxon>
        <taxon>Gammaproteobacteria</taxon>
        <taxon>Vibrionales</taxon>
        <taxon>Vibrionaceae</taxon>
        <taxon>Vibrio</taxon>
    </lineage>
</organism>
<keyword evidence="2" id="KW-1185">Reference proteome</keyword>
<sequence length="46" mass="4923">MHRLACISGLSKGVAPFEAIGRSVTEQIGLAKRQAILNTDVSQKRA</sequence>
<evidence type="ECO:0000313" key="1">
    <source>
        <dbReference type="EMBL" id="GAL32841.1"/>
    </source>
</evidence>
<reference evidence="1 2" key="2">
    <citation type="submission" date="2014-09" db="EMBL/GenBank/DDBJ databases">
        <authorList>
            <consortium name="NBRP consortium"/>
            <person name="Sawabe T."/>
            <person name="Meirelles P."/>
            <person name="Nakanishi M."/>
            <person name="Sayaka M."/>
            <person name="Hattori M."/>
            <person name="Ohkuma M."/>
        </authorList>
    </citation>
    <scope>NUCLEOTIDE SEQUENCE [LARGE SCALE GENOMIC DNA]</scope>
    <source>
        <strain evidence="1 2">JCM 19240</strain>
    </source>
</reference>
<accession>A0A090SYT7</accession>
<dbReference type="Proteomes" id="UP000029224">
    <property type="component" value="Unassembled WGS sequence"/>
</dbReference>
<gene>
    <name evidence="1" type="ORF">JCM19240_6273</name>
</gene>
<dbReference type="AlphaFoldDB" id="A0A090SYT7"/>
<evidence type="ECO:0000313" key="2">
    <source>
        <dbReference type="Proteomes" id="UP000029224"/>
    </source>
</evidence>
<proteinExistence type="predicted"/>
<name>A0A090SYT7_9VIBR</name>
<dbReference type="EMBL" id="BBMT01000002">
    <property type="protein sequence ID" value="GAL32841.1"/>
    <property type="molecule type" value="Genomic_DNA"/>
</dbReference>
<comment type="caution">
    <text evidence="1">The sequence shown here is derived from an EMBL/GenBank/DDBJ whole genome shotgun (WGS) entry which is preliminary data.</text>
</comment>